<evidence type="ECO:0000313" key="2">
    <source>
        <dbReference type="Proteomes" id="UP000039046"/>
    </source>
</evidence>
<gene>
    <name evidence="1" type="ORF">VHEMI00309</name>
</gene>
<accession>A0A0A1T461</accession>
<dbReference type="OrthoDB" id="5230713at2759"/>
<reference evidence="1 2" key="1">
    <citation type="journal article" date="2015" name="Genome Announc.">
        <title>Draft Genome Sequence and Gene Annotation of the Entomopathogenic Fungus Verticillium hemipterigenum.</title>
        <authorList>
            <person name="Horn F."/>
            <person name="Habel A."/>
            <person name="Scharf D.H."/>
            <person name="Dworschak J."/>
            <person name="Brakhage A.A."/>
            <person name="Guthke R."/>
            <person name="Hertweck C."/>
            <person name="Linde J."/>
        </authorList>
    </citation>
    <scope>NUCLEOTIDE SEQUENCE [LARGE SCALE GENOMIC DNA]</scope>
</reference>
<name>A0A0A1T461_9HYPO</name>
<dbReference type="STRING" id="1531966.A0A0A1T461"/>
<dbReference type="AlphaFoldDB" id="A0A0A1T461"/>
<dbReference type="Proteomes" id="UP000039046">
    <property type="component" value="Unassembled WGS sequence"/>
</dbReference>
<protein>
    <submittedName>
        <fullName evidence="1">Uncharacterized protein</fullName>
    </submittedName>
</protein>
<dbReference type="EMBL" id="CDHN01000001">
    <property type="protein sequence ID" value="CEJ80104.1"/>
    <property type="molecule type" value="Genomic_DNA"/>
</dbReference>
<evidence type="ECO:0000313" key="1">
    <source>
        <dbReference type="EMBL" id="CEJ80104.1"/>
    </source>
</evidence>
<proteinExistence type="predicted"/>
<keyword evidence="2" id="KW-1185">Reference proteome</keyword>
<organism evidence="1 2">
    <name type="scientific">[Torrubiella] hemipterigena</name>
    <dbReference type="NCBI Taxonomy" id="1531966"/>
    <lineage>
        <taxon>Eukaryota</taxon>
        <taxon>Fungi</taxon>
        <taxon>Dikarya</taxon>
        <taxon>Ascomycota</taxon>
        <taxon>Pezizomycotina</taxon>
        <taxon>Sordariomycetes</taxon>
        <taxon>Hypocreomycetidae</taxon>
        <taxon>Hypocreales</taxon>
        <taxon>Clavicipitaceae</taxon>
        <taxon>Clavicipitaceae incertae sedis</taxon>
        <taxon>'Torrubiella' clade</taxon>
    </lineage>
</organism>
<sequence length="241" mass="27325">MSTITPSPCSSRSASIFELPRKKWKTRKSSTSTTDSALSTEAMERIEEENRKWVRTYLVNFLQQCAWNDQLEQISINWEYVPSMQELESYGKLSESEGTRACRKLFKAAVIWDDLGHALWKTLQAADAEQQQQNAAEVSSPAPVDFNSPTPFKIPSFTISPSYQAEEQYTFSSFDSRDYTIPTASEDNIAPHITSESRPSRCRSNSRTFAMTRSFTQSCASAMKKAFGDKADNHVTRRAIR</sequence>
<dbReference type="HOGENOM" id="CLU_098338_0_0_1"/>